<feature type="region of interest" description="Disordered" evidence="2">
    <location>
        <begin position="298"/>
        <end position="327"/>
    </location>
</feature>
<evidence type="ECO:0000256" key="1">
    <source>
        <dbReference type="ARBA" id="ARBA00022729"/>
    </source>
</evidence>
<dbReference type="PROSITE" id="PS50900">
    <property type="entry name" value="PLAC"/>
    <property type="match status" value="1"/>
</dbReference>
<dbReference type="OrthoDB" id="6363830at2759"/>
<keyword evidence="6" id="KW-1185">Reference proteome</keyword>
<evidence type="ECO:0000259" key="4">
    <source>
        <dbReference type="PROSITE" id="PS50900"/>
    </source>
</evidence>
<dbReference type="EMBL" id="QCYY01001126">
    <property type="protein sequence ID" value="ROT80364.1"/>
    <property type="molecule type" value="Genomic_DNA"/>
</dbReference>
<reference evidence="5 6" key="2">
    <citation type="submission" date="2019-01" db="EMBL/GenBank/DDBJ databases">
        <title>The decoding of complex shrimp genome reveals the adaptation for benthos swimmer, frequently molting mechanism and breeding impact on genome.</title>
        <authorList>
            <person name="Sun Y."/>
            <person name="Gao Y."/>
            <person name="Yu Y."/>
        </authorList>
    </citation>
    <scope>NUCLEOTIDE SEQUENCE [LARGE SCALE GENOMIC DNA]</scope>
    <source>
        <tissue evidence="5">Muscle</tissue>
    </source>
</reference>
<dbReference type="AlphaFoldDB" id="A0A3R7MED6"/>
<feature type="signal peptide" evidence="3">
    <location>
        <begin position="1"/>
        <end position="18"/>
    </location>
</feature>
<feature type="chain" id="PRO_5018691495" description="PLAC domain-containing protein" evidence="3">
    <location>
        <begin position="19"/>
        <end position="399"/>
    </location>
</feature>
<evidence type="ECO:0000256" key="2">
    <source>
        <dbReference type="SAM" id="MobiDB-lite"/>
    </source>
</evidence>
<sequence>MTLLWLQGTLLLLGICSASVLGPLETLWDEQEKSAGQEAPYPPYLLQFGRTLTSVTHALLEKHENAVNERLKRLEMLVDGACRPPAALAQPAGADLEARLTKRLDGFSDQISALLQSLGDFGANVHFFMKKTEDNILALPTKTDMDHVQARLMAAVREVTSSARAGAKAPAPPAKTLEKRLSSFVTRDDLAKHTRRLDYQLQSLRDQMGNASLKEVLNLTRRTFRSVSSLRPLYESLAKVASNCDLEEGQFDRLEEMMQELSEDVDENSSVLSGMSLALEDAEDMLADRLTALERLTERLNGDRADSEPREVTSRASTTSAPTTQESMAECLDSQFMGGRNSMDVCSLAVRYNKCRLQVVAYHCCRSCTDAGHTPEVGPHRFLDYPRRVDMFMGLSEGL</sequence>
<evidence type="ECO:0000313" key="6">
    <source>
        <dbReference type="Proteomes" id="UP000283509"/>
    </source>
</evidence>
<keyword evidence="1 3" id="KW-0732">Signal</keyword>
<dbReference type="Proteomes" id="UP000283509">
    <property type="component" value="Unassembled WGS sequence"/>
</dbReference>
<evidence type="ECO:0000256" key="3">
    <source>
        <dbReference type="SAM" id="SignalP"/>
    </source>
</evidence>
<organism evidence="5 6">
    <name type="scientific">Penaeus vannamei</name>
    <name type="common">Whiteleg shrimp</name>
    <name type="synonym">Litopenaeus vannamei</name>
    <dbReference type="NCBI Taxonomy" id="6689"/>
    <lineage>
        <taxon>Eukaryota</taxon>
        <taxon>Metazoa</taxon>
        <taxon>Ecdysozoa</taxon>
        <taxon>Arthropoda</taxon>
        <taxon>Crustacea</taxon>
        <taxon>Multicrustacea</taxon>
        <taxon>Malacostraca</taxon>
        <taxon>Eumalacostraca</taxon>
        <taxon>Eucarida</taxon>
        <taxon>Decapoda</taxon>
        <taxon>Dendrobranchiata</taxon>
        <taxon>Penaeoidea</taxon>
        <taxon>Penaeidae</taxon>
        <taxon>Penaeus</taxon>
    </lineage>
</organism>
<feature type="compositionally biased region" description="Basic and acidic residues" evidence="2">
    <location>
        <begin position="298"/>
        <end position="313"/>
    </location>
</feature>
<comment type="caution">
    <text evidence="5">The sequence shown here is derived from an EMBL/GenBank/DDBJ whole genome shotgun (WGS) entry which is preliminary data.</text>
</comment>
<gene>
    <name evidence="5" type="ORF">C7M84_000905</name>
</gene>
<accession>A0A3R7MED6</accession>
<feature type="compositionally biased region" description="Low complexity" evidence="2">
    <location>
        <begin position="314"/>
        <end position="324"/>
    </location>
</feature>
<evidence type="ECO:0000313" key="5">
    <source>
        <dbReference type="EMBL" id="ROT80364.1"/>
    </source>
</evidence>
<reference evidence="5 6" key="1">
    <citation type="submission" date="2018-04" db="EMBL/GenBank/DDBJ databases">
        <authorList>
            <person name="Zhang X."/>
            <person name="Yuan J."/>
            <person name="Li F."/>
            <person name="Xiang J."/>
        </authorList>
    </citation>
    <scope>NUCLEOTIDE SEQUENCE [LARGE SCALE GENOMIC DNA]</scope>
    <source>
        <tissue evidence="5">Muscle</tissue>
    </source>
</reference>
<dbReference type="InterPro" id="IPR010909">
    <property type="entry name" value="PLAC"/>
</dbReference>
<feature type="domain" description="PLAC" evidence="4">
    <location>
        <begin position="327"/>
        <end position="372"/>
    </location>
</feature>
<name>A0A3R7MED6_PENVA</name>
<protein>
    <recommendedName>
        <fullName evidence="4">PLAC domain-containing protein</fullName>
    </recommendedName>
</protein>
<proteinExistence type="predicted"/>